<dbReference type="PROSITE" id="PS00571">
    <property type="entry name" value="AMIDASES"/>
    <property type="match status" value="1"/>
</dbReference>
<name>A0A7Y6TV19_9BURK</name>
<dbReference type="PANTHER" id="PTHR42678:SF5">
    <property type="entry name" value="GLUTAMYL-TRNA(GLN) AMIDOTRANSFERASE SUBUNIT A"/>
    <property type="match status" value="1"/>
</dbReference>
<keyword evidence="3" id="KW-1185">Reference proteome</keyword>
<reference evidence="2 3" key="1">
    <citation type="submission" date="2020-06" db="EMBL/GenBank/DDBJ databases">
        <title>Schlegella sp. ID0723 isolated from air conditioner.</title>
        <authorList>
            <person name="Kim D.Y."/>
            <person name="Kim D.-U."/>
        </authorList>
    </citation>
    <scope>NUCLEOTIDE SEQUENCE [LARGE SCALE GENOMIC DNA]</scope>
    <source>
        <strain evidence="2 3">ID0723</strain>
    </source>
</reference>
<dbReference type="Pfam" id="PF01425">
    <property type="entry name" value="Amidase"/>
    <property type="match status" value="1"/>
</dbReference>
<dbReference type="RefSeq" id="WP_176065609.1">
    <property type="nucleotide sequence ID" value="NZ_JABWMJ010000001.1"/>
</dbReference>
<evidence type="ECO:0000313" key="3">
    <source>
        <dbReference type="Proteomes" id="UP000529637"/>
    </source>
</evidence>
<gene>
    <name evidence="2" type="ORF">HQN59_02205</name>
</gene>
<dbReference type="SUPFAM" id="SSF75304">
    <property type="entry name" value="Amidase signature (AS) enzymes"/>
    <property type="match status" value="1"/>
</dbReference>
<evidence type="ECO:0000313" key="2">
    <source>
        <dbReference type="EMBL" id="NUZ04563.1"/>
    </source>
</evidence>
<dbReference type="InterPro" id="IPR020556">
    <property type="entry name" value="Amidase_CS"/>
</dbReference>
<dbReference type="AlphaFoldDB" id="A0A7Y6TV19"/>
<evidence type="ECO:0000259" key="1">
    <source>
        <dbReference type="Pfam" id="PF01425"/>
    </source>
</evidence>
<comment type="caution">
    <text evidence="2">The sequence shown here is derived from an EMBL/GenBank/DDBJ whole genome shotgun (WGS) entry which is preliminary data.</text>
</comment>
<protein>
    <submittedName>
        <fullName evidence="2">Amidase</fullName>
    </submittedName>
</protein>
<dbReference type="InterPro" id="IPR023631">
    <property type="entry name" value="Amidase_dom"/>
</dbReference>
<sequence>MHLSHLVPAAPAPRLARFTVSVIAVAVLAACGGGGSDDDDRVTLKPNRAPFPLVEATIESFHTAMQSGDVSCRDIVQGYLDRIAAYDNEPSAAFPNSPALRSVITTSPTALAQADAMDAEFFGKGRMVGPMHCVPVLAKDNYDTADMKTTGGSLALANNQPPDDAYTIRRLREAGAIIIGKANMDEFAFGFTGSSALGGKTRNAYIAVNSAGGSSSGTGTAIAANLAMVGLGTDTGGSIRVPAAVEGLYGLRPSLRLVSQDGILPLAHGQDTGGPLCRAVRDCALTMDALVGFDPSPFSGQRIAKAWDSPLVPSAAAYATMVSLPTTYTASLRTDGLVGARIGVVRSMFPNRTTANAAFLDALNGALDQMRAAGAIVEDTDIANRATVLTSYASLSTYQFRDDLTAYLTSWSSAVDNHLRSTEAVGDALATLEPTRVANFRTYITAGTNKESNPTYQNNLTPRDEYVIPRVTAALNNVDFATGATRGAAYDVLVYPVLQGFNSLSVNSGSNNRLSPFTGFPAMAIPVGFIKATATSPSVEPVGLEMIAREFSEPTLFRLAAGWERTTMPRVTSPLAPELARPAAPAASASR</sequence>
<dbReference type="EMBL" id="JABWMJ010000001">
    <property type="protein sequence ID" value="NUZ04563.1"/>
    <property type="molecule type" value="Genomic_DNA"/>
</dbReference>
<feature type="domain" description="Amidase" evidence="1">
    <location>
        <begin position="75"/>
        <end position="556"/>
    </location>
</feature>
<dbReference type="PANTHER" id="PTHR42678">
    <property type="entry name" value="AMIDASE"/>
    <property type="match status" value="1"/>
</dbReference>
<dbReference type="Proteomes" id="UP000529637">
    <property type="component" value="Unassembled WGS sequence"/>
</dbReference>
<accession>A0A7Y6TV19</accession>
<dbReference type="Gene3D" id="3.90.1300.10">
    <property type="entry name" value="Amidase signature (AS) domain"/>
    <property type="match status" value="1"/>
</dbReference>
<dbReference type="InterPro" id="IPR036928">
    <property type="entry name" value="AS_sf"/>
</dbReference>
<organism evidence="2 3">
    <name type="scientific">Piscinibacter koreensis</name>
    <dbReference type="NCBI Taxonomy" id="2742824"/>
    <lineage>
        <taxon>Bacteria</taxon>
        <taxon>Pseudomonadati</taxon>
        <taxon>Pseudomonadota</taxon>
        <taxon>Betaproteobacteria</taxon>
        <taxon>Burkholderiales</taxon>
        <taxon>Sphaerotilaceae</taxon>
        <taxon>Piscinibacter</taxon>
    </lineage>
</organism>
<proteinExistence type="predicted"/>